<sequence length="49" mass="5749">MDWLMETQITLSQPELAEKRRRQKERLKAMVGFMILIAGVMYGLTLTHL</sequence>
<comment type="caution">
    <text evidence="2">The sequence shown here is derived from an EMBL/GenBank/DDBJ whole genome shotgun (WGS) entry which is preliminary data.</text>
</comment>
<evidence type="ECO:0000313" key="2">
    <source>
        <dbReference type="EMBL" id="GAA07478.1"/>
    </source>
</evidence>
<evidence type="ECO:0000256" key="1">
    <source>
        <dbReference type="SAM" id="Phobius"/>
    </source>
</evidence>
<accession>F7VAT3</accession>
<reference evidence="2 3" key="1">
    <citation type="journal article" date="2011" name="Biochem. Biophys. Res. Commun.">
        <title>Increased number of Arginine-based salt bridges contributes to the thermotolerance of thermotolerant acetic acid bacteria, Acetobacter tropicalis SKU1100.</title>
        <authorList>
            <person name="Matsutani M."/>
            <person name="Hirakawa H."/>
            <person name="Nishikura M."/>
            <person name="Soemphol W."/>
            <person name="Ali I.A.I."/>
            <person name="Yakushi T."/>
            <person name="Matsushita K."/>
        </authorList>
    </citation>
    <scope>NUCLEOTIDE SEQUENCE [LARGE SCALE GENOMIC DNA]</scope>
    <source>
        <strain evidence="2 3">NBRC 101654</strain>
    </source>
</reference>
<dbReference type="Proteomes" id="UP000004319">
    <property type="component" value="Unassembled WGS sequence"/>
</dbReference>
<evidence type="ECO:0000313" key="3">
    <source>
        <dbReference type="Proteomes" id="UP000004319"/>
    </source>
</evidence>
<gene>
    <name evidence="2" type="ORF">ATPR_0482</name>
</gene>
<keyword evidence="1" id="KW-0472">Membrane</keyword>
<dbReference type="AlphaFoldDB" id="F7VAT3"/>
<name>F7VAT3_9PROT</name>
<dbReference type="EMBL" id="BABS01000009">
    <property type="protein sequence ID" value="GAA07478.1"/>
    <property type="molecule type" value="Genomic_DNA"/>
</dbReference>
<organism evidence="2 3">
    <name type="scientific">Acetobacter tropicalis NBRC 101654</name>
    <dbReference type="NCBI Taxonomy" id="749388"/>
    <lineage>
        <taxon>Bacteria</taxon>
        <taxon>Pseudomonadati</taxon>
        <taxon>Pseudomonadota</taxon>
        <taxon>Alphaproteobacteria</taxon>
        <taxon>Acetobacterales</taxon>
        <taxon>Acetobacteraceae</taxon>
        <taxon>Acetobacter</taxon>
    </lineage>
</organism>
<keyword evidence="1" id="KW-0812">Transmembrane</keyword>
<feature type="transmembrane region" description="Helical" evidence="1">
    <location>
        <begin position="29"/>
        <end position="47"/>
    </location>
</feature>
<proteinExistence type="predicted"/>
<protein>
    <submittedName>
        <fullName evidence="2">Uncharacterized protein</fullName>
    </submittedName>
</protein>
<keyword evidence="1" id="KW-1133">Transmembrane helix</keyword>